<name>A0A5K7S3C7_9BACT</name>
<dbReference type="EMBL" id="AP018694">
    <property type="protein sequence ID" value="BBE16042.1"/>
    <property type="molecule type" value="Genomic_DNA"/>
</dbReference>
<keyword evidence="1" id="KW-0812">Transmembrane</keyword>
<proteinExistence type="predicted"/>
<feature type="transmembrane region" description="Helical" evidence="1">
    <location>
        <begin position="78"/>
        <end position="99"/>
    </location>
</feature>
<keyword evidence="1" id="KW-0472">Membrane</keyword>
<dbReference type="GO" id="GO:0043190">
    <property type="term" value="C:ATP-binding cassette (ABC) transporter complex"/>
    <property type="evidence" value="ECO:0007669"/>
    <property type="project" value="InterPro"/>
</dbReference>
<dbReference type="AlphaFoldDB" id="A0A5K7S3C7"/>
<dbReference type="PANTHER" id="PTHR30188">
    <property type="entry name" value="ABC TRANSPORTER PERMEASE PROTEIN-RELATED"/>
    <property type="match status" value="1"/>
</dbReference>
<sequence length="288" mass="30862">MTQTKQRKFNPVKVIPKVRDATKHSMTVLSEKTIAKTQGVGSFFTDVANVALFMAELTKEMFSGHFEWKEFFRQCYQIGAKTLPLISIIGAIIGLVLTIQSRPVLVDFGAVTMLPGMVAVSLIREMGPVITALICAGKIGSGIGAELGSMKVTEQIEAMEVSSTNPMRFLVVTRVLAATLMIPLLILYSDLLGILGSWGGANIKGDVSFSLFFSQAFAHIDFIDFLPAVVKSIFFGAVIGLVGSYKGYNAGRGTESVGVAANSAVVLASLLVIITDMIAVQITDMLVK</sequence>
<feature type="transmembrane region" description="Helical" evidence="1">
    <location>
        <begin position="169"/>
        <end position="188"/>
    </location>
</feature>
<dbReference type="Pfam" id="PF02405">
    <property type="entry name" value="MlaE"/>
    <property type="match status" value="1"/>
</dbReference>
<feature type="transmembrane region" description="Helical" evidence="1">
    <location>
        <begin position="257"/>
        <end position="282"/>
    </location>
</feature>
<keyword evidence="1" id="KW-1133">Transmembrane helix</keyword>
<gene>
    <name evidence="2" type="ORF">AQPE_0179</name>
</gene>
<evidence type="ECO:0000256" key="1">
    <source>
        <dbReference type="SAM" id="Phobius"/>
    </source>
</evidence>
<dbReference type="GO" id="GO:0005548">
    <property type="term" value="F:phospholipid transporter activity"/>
    <property type="evidence" value="ECO:0007669"/>
    <property type="project" value="TreeGrafter"/>
</dbReference>
<accession>A0A5K7S3C7</accession>
<organism evidence="2 3">
    <name type="scientific">Aquipluma nitroreducens</name>
    <dbReference type="NCBI Taxonomy" id="2010828"/>
    <lineage>
        <taxon>Bacteria</taxon>
        <taxon>Pseudomonadati</taxon>
        <taxon>Bacteroidota</taxon>
        <taxon>Bacteroidia</taxon>
        <taxon>Marinilabiliales</taxon>
        <taxon>Prolixibacteraceae</taxon>
        <taxon>Aquipluma</taxon>
    </lineage>
</organism>
<dbReference type="InterPro" id="IPR030802">
    <property type="entry name" value="Permease_MalE"/>
</dbReference>
<evidence type="ECO:0000313" key="2">
    <source>
        <dbReference type="EMBL" id="BBE16042.1"/>
    </source>
</evidence>
<feature type="transmembrane region" description="Helical" evidence="1">
    <location>
        <begin position="225"/>
        <end position="245"/>
    </location>
</feature>
<reference evidence="2" key="1">
    <citation type="journal article" date="2020" name="Int. J. Syst. Evol. Microbiol.">
        <title>Aquipluma nitroreducens gen. nov. sp. nov., a novel facultatively anaerobic bacterium isolated from a freshwater lake.</title>
        <authorList>
            <person name="Watanabe M."/>
            <person name="Kojima H."/>
            <person name="Fukui M."/>
        </authorList>
    </citation>
    <scope>NUCLEOTIDE SEQUENCE</scope>
    <source>
        <strain evidence="2">MeG22</strain>
    </source>
</reference>
<protein>
    <submittedName>
        <fullName evidence="2">ABC transporter permease protein</fullName>
    </submittedName>
</protein>
<feature type="transmembrane region" description="Helical" evidence="1">
    <location>
        <begin position="105"/>
        <end position="123"/>
    </location>
</feature>
<dbReference type="RefSeq" id="WP_318349153.1">
    <property type="nucleotide sequence ID" value="NZ_AP018694.1"/>
</dbReference>
<dbReference type="KEGG" id="anf:AQPE_0179"/>
<evidence type="ECO:0000313" key="3">
    <source>
        <dbReference type="Proteomes" id="UP001193389"/>
    </source>
</evidence>
<keyword evidence="3" id="KW-1185">Reference proteome</keyword>
<dbReference type="Proteomes" id="UP001193389">
    <property type="component" value="Chromosome"/>
</dbReference>